<dbReference type="Gene3D" id="1.10.357.10">
    <property type="entry name" value="Tetracycline Repressor, domain 2"/>
    <property type="match status" value="1"/>
</dbReference>
<feature type="domain" description="HTH tetR-type" evidence="5">
    <location>
        <begin position="5"/>
        <end position="65"/>
    </location>
</feature>
<dbReference type="SUPFAM" id="SSF48498">
    <property type="entry name" value="Tetracyclin repressor-like, C-terminal domain"/>
    <property type="match status" value="1"/>
</dbReference>
<comment type="caution">
    <text evidence="6">The sequence shown here is derived from an EMBL/GenBank/DDBJ whole genome shotgun (WGS) entry which is preliminary data.</text>
</comment>
<protein>
    <submittedName>
        <fullName evidence="6">TetR family transcriptional regulator</fullName>
    </submittedName>
</protein>
<dbReference type="GO" id="GO:0003677">
    <property type="term" value="F:DNA binding"/>
    <property type="evidence" value="ECO:0007669"/>
    <property type="project" value="UniProtKB-UniRule"/>
</dbReference>
<gene>
    <name evidence="6" type="ORF">JP75_03685</name>
</gene>
<dbReference type="Proteomes" id="UP000028981">
    <property type="component" value="Unassembled WGS sequence"/>
</dbReference>
<dbReference type="Gene3D" id="1.10.10.60">
    <property type="entry name" value="Homeodomain-like"/>
    <property type="match status" value="1"/>
</dbReference>
<reference evidence="6 7" key="1">
    <citation type="submission" date="2014-08" db="EMBL/GenBank/DDBJ databases">
        <authorList>
            <person name="Hassan Y.I."/>
            <person name="Lepp D."/>
            <person name="Zhou T."/>
        </authorList>
    </citation>
    <scope>NUCLEOTIDE SEQUENCE [LARGE SCALE GENOMIC DNA]</scope>
    <source>
        <strain evidence="6 7">IFO13584</strain>
    </source>
</reference>
<dbReference type="InterPro" id="IPR036271">
    <property type="entry name" value="Tet_transcr_reg_TetR-rel_C_sf"/>
</dbReference>
<evidence type="ECO:0000313" key="7">
    <source>
        <dbReference type="Proteomes" id="UP000028981"/>
    </source>
</evidence>
<keyword evidence="7" id="KW-1185">Reference proteome</keyword>
<evidence type="ECO:0000256" key="1">
    <source>
        <dbReference type="ARBA" id="ARBA00023015"/>
    </source>
</evidence>
<evidence type="ECO:0000259" key="5">
    <source>
        <dbReference type="PROSITE" id="PS50977"/>
    </source>
</evidence>
<dbReference type="RefSeq" id="WP_035079421.1">
    <property type="nucleotide sequence ID" value="NZ_JQGC01000003.1"/>
</dbReference>
<dbReference type="PROSITE" id="PS50977">
    <property type="entry name" value="HTH_TETR_2"/>
    <property type="match status" value="1"/>
</dbReference>
<keyword evidence="2 4" id="KW-0238">DNA-binding</keyword>
<dbReference type="AlphaFoldDB" id="A0A087M5D4"/>
<name>A0A087M5D4_9HYPH</name>
<proteinExistence type="predicted"/>
<keyword evidence="3" id="KW-0804">Transcription</keyword>
<dbReference type="Pfam" id="PF13305">
    <property type="entry name" value="TetR_C_33"/>
    <property type="match status" value="1"/>
</dbReference>
<evidence type="ECO:0000256" key="4">
    <source>
        <dbReference type="PROSITE-ProRule" id="PRU00335"/>
    </source>
</evidence>
<accession>A0A087M5D4</accession>
<organism evidence="6 7">
    <name type="scientific">Devosia riboflavina</name>
    <dbReference type="NCBI Taxonomy" id="46914"/>
    <lineage>
        <taxon>Bacteria</taxon>
        <taxon>Pseudomonadati</taxon>
        <taxon>Pseudomonadota</taxon>
        <taxon>Alphaproteobacteria</taxon>
        <taxon>Hyphomicrobiales</taxon>
        <taxon>Devosiaceae</taxon>
        <taxon>Devosia</taxon>
    </lineage>
</organism>
<sequence length="189" mass="20172">MPRAGLSWEKLIQAGAVLADSEGFSALTLAALARQFDVKLASLYAHVRNSDDLKAGVALLALDLLAQWAEAAVAGRTGKEAVVALAEAHRRFAGEHPGLFEAARFPLSAEQAAGSGGPRLARTMLAALRGYELSEADQVHAVRLLGSFFLGFSLLERSGSFAHSQPEPGQSWRRGLDALDVTFTNWKTT</sequence>
<dbReference type="OrthoDB" id="71867at2"/>
<evidence type="ECO:0000313" key="6">
    <source>
        <dbReference type="EMBL" id="KFL32087.1"/>
    </source>
</evidence>
<dbReference type="STRING" id="46914.JP75_03685"/>
<dbReference type="SUPFAM" id="SSF46689">
    <property type="entry name" value="Homeodomain-like"/>
    <property type="match status" value="1"/>
</dbReference>
<dbReference type="InterPro" id="IPR009057">
    <property type="entry name" value="Homeodomain-like_sf"/>
</dbReference>
<dbReference type="InterPro" id="IPR001647">
    <property type="entry name" value="HTH_TetR"/>
</dbReference>
<keyword evidence="1" id="KW-0805">Transcription regulation</keyword>
<dbReference type="EMBL" id="JQGC01000003">
    <property type="protein sequence ID" value="KFL32087.1"/>
    <property type="molecule type" value="Genomic_DNA"/>
</dbReference>
<evidence type="ECO:0000256" key="2">
    <source>
        <dbReference type="ARBA" id="ARBA00023125"/>
    </source>
</evidence>
<evidence type="ECO:0000256" key="3">
    <source>
        <dbReference type="ARBA" id="ARBA00023163"/>
    </source>
</evidence>
<dbReference type="InterPro" id="IPR025996">
    <property type="entry name" value="MT1864/Rv1816-like_C"/>
</dbReference>
<feature type="DNA-binding region" description="H-T-H motif" evidence="4">
    <location>
        <begin position="28"/>
        <end position="47"/>
    </location>
</feature>